<keyword evidence="4" id="KW-0732">Signal</keyword>
<dbReference type="PROSITE" id="PS00615">
    <property type="entry name" value="C_TYPE_LECTIN_1"/>
    <property type="match status" value="1"/>
</dbReference>
<dbReference type="Proteomes" id="UP000494165">
    <property type="component" value="Unassembled WGS sequence"/>
</dbReference>
<evidence type="ECO:0000256" key="4">
    <source>
        <dbReference type="SAM" id="SignalP"/>
    </source>
</evidence>
<keyword evidence="1" id="KW-0430">Lectin</keyword>
<evidence type="ECO:0000256" key="1">
    <source>
        <dbReference type="ARBA" id="ARBA00022734"/>
    </source>
</evidence>
<feature type="chain" id="PRO_5035817877" description="C-type lectin domain-containing protein" evidence="4">
    <location>
        <begin position="23"/>
        <end position="904"/>
    </location>
</feature>
<dbReference type="CDD" id="cd23992">
    <property type="entry name" value="PBP_GOBP"/>
    <property type="match status" value="1"/>
</dbReference>
<dbReference type="OrthoDB" id="6340082at2759"/>
<dbReference type="Gene3D" id="3.10.100.10">
    <property type="entry name" value="Mannose-Binding Protein A, subunit A"/>
    <property type="match status" value="2"/>
</dbReference>
<reference evidence="6 7" key="1">
    <citation type="submission" date="2020-04" db="EMBL/GenBank/DDBJ databases">
        <authorList>
            <person name="Alioto T."/>
            <person name="Alioto T."/>
            <person name="Gomez Garrido J."/>
        </authorList>
    </citation>
    <scope>NUCLEOTIDE SEQUENCE [LARGE SCALE GENOMIC DNA]</scope>
</reference>
<dbReference type="SUPFAM" id="SSF47565">
    <property type="entry name" value="Insect pheromone/odorant-binding proteins"/>
    <property type="match status" value="1"/>
</dbReference>
<dbReference type="GO" id="GO:0030246">
    <property type="term" value="F:carbohydrate binding"/>
    <property type="evidence" value="ECO:0007669"/>
    <property type="project" value="UniProtKB-KW"/>
</dbReference>
<dbReference type="InterPro" id="IPR006170">
    <property type="entry name" value="PBP/GOBP"/>
</dbReference>
<dbReference type="PANTHER" id="PTHR22799">
    <property type="entry name" value="TETRANECTIN-RELATED"/>
    <property type="match status" value="1"/>
</dbReference>
<dbReference type="InterPro" id="IPR036728">
    <property type="entry name" value="PBP_GOBP_sf"/>
</dbReference>
<organism evidence="6 7">
    <name type="scientific">Cloeon dipterum</name>
    <dbReference type="NCBI Taxonomy" id="197152"/>
    <lineage>
        <taxon>Eukaryota</taxon>
        <taxon>Metazoa</taxon>
        <taxon>Ecdysozoa</taxon>
        <taxon>Arthropoda</taxon>
        <taxon>Hexapoda</taxon>
        <taxon>Insecta</taxon>
        <taxon>Pterygota</taxon>
        <taxon>Palaeoptera</taxon>
        <taxon>Ephemeroptera</taxon>
        <taxon>Pisciforma</taxon>
        <taxon>Baetidae</taxon>
        <taxon>Cloeon</taxon>
    </lineage>
</organism>
<evidence type="ECO:0000256" key="3">
    <source>
        <dbReference type="SAM" id="MobiDB-lite"/>
    </source>
</evidence>
<evidence type="ECO:0000313" key="6">
    <source>
        <dbReference type="EMBL" id="CAB3380763.1"/>
    </source>
</evidence>
<feature type="compositionally biased region" description="Polar residues" evidence="3">
    <location>
        <begin position="199"/>
        <end position="225"/>
    </location>
</feature>
<evidence type="ECO:0000313" key="7">
    <source>
        <dbReference type="Proteomes" id="UP000494165"/>
    </source>
</evidence>
<dbReference type="SUPFAM" id="SSF56436">
    <property type="entry name" value="C-type lectin-like"/>
    <property type="match status" value="2"/>
</dbReference>
<dbReference type="Gene3D" id="1.10.238.20">
    <property type="entry name" value="Pheromone/general odorant binding protein domain"/>
    <property type="match status" value="1"/>
</dbReference>
<dbReference type="Pfam" id="PF00059">
    <property type="entry name" value="Lectin_C"/>
    <property type="match status" value="1"/>
</dbReference>
<evidence type="ECO:0000256" key="2">
    <source>
        <dbReference type="ARBA" id="ARBA00023157"/>
    </source>
</evidence>
<dbReference type="AlphaFoldDB" id="A0A8S1DL61"/>
<dbReference type="PROSITE" id="PS50041">
    <property type="entry name" value="C_TYPE_LECTIN_2"/>
    <property type="match status" value="2"/>
</dbReference>
<protein>
    <recommendedName>
        <fullName evidence="5">C-type lectin domain-containing protein</fullName>
    </recommendedName>
</protein>
<keyword evidence="7" id="KW-1185">Reference proteome</keyword>
<dbReference type="SMART" id="SM00708">
    <property type="entry name" value="PhBP"/>
    <property type="match status" value="1"/>
</dbReference>
<comment type="caution">
    <text evidence="6">The sequence shown here is derived from an EMBL/GenBank/DDBJ whole genome shotgun (WGS) entry which is preliminary data.</text>
</comment>
<sequence>MVGKVFPIAVFILILVAVSVLGKQDRNARRIVLIKPARKATRRFYIIKCCGNNTCSGRRTTGSGSKITNLKPITVKPTTGQQLDVISSDGPGADEGGIGNQQEGTDPGAGQEIATESPNDEPSASVSEISNDPEPDSTTIKMDGTDASSIASVTSSGSPSVTDLSNLSGNNLSNPSGNNLSNPSGNNLSNTSGNDLSSPSITNANASNPSSTTDGGANLGYSTTSNQLNAGSQDYASNASYTGSINEVETQGPTTIKPSTTKPPVEQLKGAFESSYPFTCVKNQSLFDTDGSLKNSREYGSWEVACGEQYFFGNKLANFKDNFDFCCSIGMQPIMIENAWKHSCLMDFIDGPNWKYNVVYWSTGKRASPTSFVWYDKRATFSSNYWQTGQPSNTNGNENCVMITIFPFNEITLQLNDRACDSLTPVSCVGPTTPKPNCAFPQCPTSNCTLNPAFHTVLSDGVTSYLTVPNNHGSWVIIDYRTFMISKPSDTKTLEEAFAACCALDFKLLSLEQGYKYSFLARAFKNLSITSGKFWTSGSDGGCEGKYGFCSTRRFAHANETFWMQNEPNDAGGNQNCLAVNAVNNKALLSDEPCSTKLRYICEGRSTDKQKAHELECMAAYGVTDAELATMWTNTNPSPRLKCFMKCYGEHTDLFIDGWINEPRVYSHVWAISRKSATTLEQNYATMDTCTKQSKPLPELCSRASGMLDCGLQKSPTETMKLVDIMEPTIIERKSWLVPTTTSLCPNSYRCVINPDWRDDIYSAASGSTFSSNGISGTVTVACGKRFFVGDWFDWIPFHELMSACCSLGMRLLTIDSQWKANCVFTNNLQKGMATNRAFATAAVRQPSFATKNCFSDQPFSYRSWLDFDATLINTAPSFALVNFATRKGFYYKQNAKNLACESL</sequence>
<dbReference type="Pfam" id="PF01395">
    <property type="entry name" value="PBP_GOBP"/>
    <property type="match status" value="1"/>
</dbReference>
<gene>
    <name evidence="6" type="ORF">CLODIP_2_CD16269</name>
</gene>
<feature type="region of interest" description="Disordered" evidence="3">
    <location>
        <begin position="78"/>
        <end position="225"/>
    </location>
</feature>
<accession>A0A8S1DL61</accession>
<feature type="domain" description="C-type lectin" evidence="5">
    <location>
        <begin position="310"/>
        <end position="429"/>
    </location>
</feature>
<keyword evidence="2" id="KW-1015">Disulfide bond</keyword>
<feature type="signal peptide" evidence="4">
    <location>
        <begin position="1"/>
        <end position="22"/>
    </location>
</feature>
<dbReference type="InterPro" id="IPR051663">
    <property type="entry name" value="CLec_Tetranectin-domain"/>
</dbReference>
<dbReference type="InterPro" id="IPR016186">
    <property type="entry name" value="C-type_lectin-like/link_sf"/>
</dbReference>
<proteinExistence type="predicted"/>
<dbReference type="InterPro" id="IPR018378">
    <property type="entry name" value="C-type_lectin_CS"/>
</dbReference>
<dbReference type="PANTHER" id="PTHR22799:SF6">
    <property type="entry name" value="C-TYPE LECTIN DOMAIN FAMILY 4 MEMBER M-LIKE"/>
    <property type="match status" value="1"/>
</dbReference>
<evidence type="ECO:0000259" key="5">
    <source>
        <dbReference type="PROSITE" id="PS50041"/>
    </source>
</evidence>
<dbReference type="GO" id="GO:0005549">
    <property type="term" value="F:odorant binding"/>
    <property type="evidence" value="ECO:0007669"/>
    <property type="project" value="InterPro"/>
</dbReference>
<feature type="compositionally biased region" description="Low complexity" evidence="3">
    <location>
        <begin position="148"/>
        <end position="198"/>
    </location>
</feature>
<dbReference type="EMBL" id="CADEPI010000216">
    <property type="protein sequence ID" value="CAB3380763.1"/>
    <property type="molecule type" value="Genomic_DNA"/>
</dbReference>
<dbReference type="CDD" id="cd00037">
    <property type="entry name" value="CLECT"/>
    <property type="match status" value="1"/>
</dbReference>
<feature type="compositionally biased region" description="Polar residues" evidence="3">
    <location>
        <begin position="114"/>
        <end position="140"/>
    </location>
</feature>
<name>A0A8S1DL61_9INSE</name>
<dbReference type="InterPro" id="IPR016187">
    <property type="entry name" value="CTDL_fold"/>
</dbReference>
<feature type="domain" description="C-type lectin" evidence="5">
    <location>
        <begin position="478"/>
        <end position="603"/>
    </location>
</feature>
<dbReference type="InterPro" id="IPR001304">
    <property type="entry name" value="C-type_lectin-like"/>
</dbReference>